<dbReference type="InterPro" id="IPR057721">
    <property type="entry name" value="BCD1_alpha/beta"/>
</dbReference>
<feature type="domain" description="HIT-type" evidence="8">
    <location>
        <begin position="6"/>
        <end position="40"/>
    </location>
</feature>
<evidence type="ECO:0000256" key="1">
    <source>
        <dbReference type="ARBA" id="ARBA00022553"/>
    </source>
</evidence>
<keyword evidence="10" id="KW-1185">Reference proteome</keyword>
<dbReference type="GO" id="GO:0005634">
    <property type="term" value="C:nucleus"/>
    <property type="evidence" value="ECO:0007669"/>
    <property type="project" value="TreeGrafter"/>
</dbReference>
<dbReference type="CDD" id="cd23023">
    <property type="entry name" value="zf-HIT_BCD1"/>
    <property type="match status" value="1"/>
</dbReference>
<reference evidence="10" key="1">
    <citation type="journal article" date="2015" name="Nat. Plants">
        <title>Genome expansion of Arabis alpina linked with retrotransposition and reduced symmetric DNA methylation.</title>
        <authorList>
            <person name="Willing E.M."/>
            <person name="Rawat V."/>
            <person name="Mandakova T."/>
            <person name="Maumus F."/>
            <person name="James G.V."/>
            <person name="Nordstroem K.J."/>
            <person name="Becker C."/>
            <person name="Warthmann N."/>
            <person name="Chica C."/>
            <person name="Szarzynska B."/>
            <person name="Zytnicki M."/>
            <person name="Albani M.C."/>
            <person name="Kiefer C."/>
            <person name="Bergonzi S."/>
            <person name="Castaings L."/>
            <person name="Mateos J.L."/>
            <person name="Berns M.C."/>
            <person name="Bujdoso N."/>
            <person name="Piofczyk T."/>
            <person name="de Lorenzo L."/>
            <person name="Barrero-Sicilia C."/>
            <person name="Mateos I."/>
            <person name="Piednoel M."/>
            <person name="Hagmann J."/>
            <person name="Chen-Min-Tao R."/>
            <person name="Iglesias-Fernandez R."/>
            <person name="Schuster S.C."/>
            <person name="Alonso-Blanco C."/>
            <person name="Roudier F."/>
            <person name="Carbonero P."/>
            <person name="Paz-Ares J."/>
            <person name="Davis S.J."/>
            <person name="Pecinka A."/>
            <person name="Quesneville H."/>
            <person name="Colot V."/>
            <person name="Lysak M.A."/>
            <person name="Weigel D."/>
            <person name="Coupland G."/>
            <person name="Schneeberger K."/>
        </authorList>
    </citation>
    <scope>NUCLEOTIDE SEQUENCE [LARGE SCALE GENOMIC DNA]</scope>
    <source>
        <strain evidence="10">cv. Pajares</strain>
    </source>
</reference>
<dbReference type="GO" id="GO:0070761">
    <property type="term" value="C:pre-snoRNP complex"/>
    <property type="evidence" value="ECO:0007669"/>
    <property type="project" value="TreeGrafter"/>
</dbReference>
<protein>
    <recommendedName>
        <fullName evidence="8">HIT-type domain-containing protein</fullName>
    </recommendedName>
</protein>
<dbReference type="Gramene" id="KFK42842">
    <property type="protein sequence ID" value="KFK42842"/>
    <property type="gene ID" value="AALP_AA1G046100"/>
</dbReference>
<evidence type="ECO:0000256" key="4">
    <source>
        <dbReference type="ARBA" id="ARBA00022833"/>
    </source>
</evidence>
<dbReference type="SUPFAM" id="SSF144232">
    <property type="entry name" value="HIT/MYND zinc finger-like"/>
    <property type="match status" value="1"/>
</dbReference>
<dbReference type="PROSITE" id="PS51083">
    <property type="entry name" value="ZF_HIT"/>
    <property type="match status" value="1"/>
</dbReference>
<evidence type="ECO:0000313" key="9">
    <source>
        <dbReference type="EMBL" id="KFK42842.1"/>
    </source>
</evidence>
<evidence type="ECO:0000256" key="5">
    <source>
        <dbReference type="ARBA" id="ARBA00049598"/>
    </source>
</evidence>
<dbReference type="EMBL" id="CM002869">
    <property type="protein sequence ID" value="KFK42842.1"/>
    <property type="molecule type" value="Genomic_DNA"/>
</dbReference>
<organism evidence="9 10">
    <name type="scientific">Arabis alpina</name>
    <name type="common">Alpine rock-cress</name>
    <dbReference type="NCBI Taxonomy" id="50452"/>
    <lineage>
        <taxon>Eukaryota</taxon>
        <taxon>Viridiplantae</taxon>
        <taxon>Streptophyta</taxon>
        <taxon>Embryophyta</taxon>
        <taxon>Tracheophyta</taxon>
        <taxon>Spermatophyta</taxon>
        <taxon>Magnoliopsida</taxon>
        <taxon>eudicotyledons</taxon>
        <taxon>Gunneridae</taxon>
        <taxon>Pentapetalae</taxon>
        <taxon>rosids</taxon>
        <taxon>malvids</taxon>
        <taxon>Brassicales</taxon>
        <taxon>Brassicaceae</taxon>
        <taxon>Arabideae</taxon>
        <taxon>Arabis</taxon>
    </lineage>
</organism>
<keyword evidence="1" id="KW-0597">Phosphoprotein</keyword>
<keyword evidence="3 7" id="KW-0863">Zinc-finger</keyword>
<dbReference type="Gene3D" id="3.30.60.190">
    <property type="match status" value="1"/>
</dbReference>
<dbReference type="InterPro" id="IPR007529">
    <property type="entry name" value="Znf_HIT"/>
</dbReference>
<dbReference type="PANTHER" id="PTHR13483:SF3">
    <property type="entry name" value="BOX C_D SNORNA PROTEIN 1"/>
    <property type="match status" value="1"/>
</dbReference>
<dbReference type="Pfam" id="PF04438">
    <property type="entry name" value="zf-HIT"/>
    <property type="match status" value="1"/>
</dbReference>
<evidence type="ECO:0000256" key="7">
    <source>
        <dbReference type="PROSITE-ProRule" id="PRU00453"/>
    </source>
</evidence>
<dbReference type="GO" id="GO:0000463">
    <property type="term" value="P:maturation of LSU-rRNA from tricistronic rRNA transcript (SSU-rRNA, 5.8S rRNA, LSU-rRNA)"/>
    <property type="evidence" value="ECO:0007669"/>
    <property type="project" value="TreeGrafter"/>
</dbReference>
<dbReference type="GO" id="GO:0008270">
    <property type="term" value="F:zinc ion binding"/>
    <property type="evidence" value="ECO:0007669"/>
    <property type="project" value="UniProtKB-UniRule"/>
</dbReference>
<comment type="similarity">
    <text evidence="6">Belongs to the BCD1 family.</text>
</comment>
<evidence type="ECO:0000313" key="10">
    <source>
        <dbReference type="Proteomes" id="UP000029120"/>
    </source>
</evidence>
<evidence type="ECO:0000259" key="8">
    <source>
        <dbReference type="PROSITE" id="PS51083"/>
    </source>
</evidence>
<sequence>MKTPVCDECKVNPWKYKCPGCSIRTCGLACVKAHKKRTDCTGKKKATDFVPLSKFDDNLLLSDYNLLEETKRVAESALRTRIQICKPMANRHPRFEIPYVLRSLYSAGASRGTKLCFLPSGMSKREKNQSRYNLESKCISWTIEWRFESTDVVLMDHGVGEDTKLCSVIMNHLKPGPWIHKLKPFCDVDMNSLRLFVRQFPKRRKSRFKELDIRAPLRQQLAKVVVLEYPVIYVYLPSQSVDFEVIRDFNHIKTGPDTNGSNGIPFREEELEDDSESKVIDLRGYNSCQRVLEGSKVDGGVTDNSHPQVDPTELWGGMELEFDDELIDTFTDLVADMDPSEFEFESDPDFDLQNLATNFDIDDGLEEGEIVE</sequence>
<comment type="function">
    <text evidence="5">Required for box C/D snoRNAs accumulation involved in snoRNA processing, snoRNA transport to the nucleolus and ribosome biogenesis.</text>
</comment>
<dbReference type="OMA" id="NITRSRM"/>
<keyword evidence="2" id="KW-0479">Metal-binding</keyword>
<dbReference type="Pfam" id="PF25790">
    <property type="entry name" value="BCD1"/>
    <property type="match status" value="1"/>
</dbReference>
<dbReference type="GO" id="GO:0000492">
    <property type="term" value="P:box C/D snoRNP assembly"/>
    <property type="evidence" value="ECO:0007669"/>
    <property type="project" value="TreeGrafter"/>
</dbReference>
<dbReference type="PANTHER" id="PTHR13483">
    <property type="entry name" value="BOX C_D SNORNA PROTEIN 1-RELATED"/>
    <property type="match status" value="1"/>
</dbReference>
<gene>
    <name evidence="9" type="ordered locus">AALP_Aa1g046100</name>
</gene>
<dbReference type="InterPro" id="IPR051639">
    <property type="entry name" value="BCD1"/>
</dbReference>
<accession>A0A087HL40</accession>
<name>A0A087HL40_ARAAL</name>
<keyword evidence="4" id="KW-0862">Zinc</keyword>
<dbReference type="OrthoDB" id="272357at2759"/>
<dbReference type="GO" id="GO:0048254">
    <property type="term" value="P:snoRNA localization"/>
    <property type="evidence" value="ECO:0007669"/>
    <property type="project" value="TreeGrafter"/>
</dbReference>
<proteinExistence type="inferred from homology"/>
<dbReference type="Proteomes" id="UP000029120">
    <property type="component" value="Chromosome 1"/>
</dbReference>
<dbReference type="eggNOG" id="KOG2858">
    <property type="taxonomic scope" value="Eukaryota"/>
</dbReference>
<evidence type="ECO:0000256" key="6">
    <source>
        <dbReference type="ARBA" id="ARBA00049654"/>
    </source>
</evidence>
<evidence type="ECO:0000256" key="2">
    <source>
        <dbReference type="ARBA" id="ARBA00022723"/>
    </source>
</evidence>
<dbReference type="AlphaFoldDB" id="A0A087HL40"/>
<evidence type="ECO:0000256" key="3">
    <source>
        <dbReference type="ARBA" id="ARBA00022771"/>
    </source>
</evidence>